<accession>A0A1L8EWJ2</accession>
<dbReference type="OMA" id="KMYTFIP"/>
<evidence type="ECO:0000313" key="2">
    <source>
        <dbReference type="RefSeq" id="XP_018092355.2"/>
    </source>
</evidence>
<dbReference type="GeneID" id="108701852"/>
<name>A0A1L8EWJ2_XENLA</name>
<dbReference type="OrthoDB" id="10534307at2759"/>
<dbReference type="RefSeq" id="XP_018092355.2">
    <property type="nucleotide sequence ID" value="XM_018236866.2"/>
</dbReference>
<dbReference type="PaxDb" id="8355-A0A1L8EWJ2"/>
<protein>
    <submittedName>
        <fullName evidence="2">Uncharacterized protein LOC108701852</fullName>
    </submittedName>
</protein>
<dbReference type="Proteomes" id="UP000186698">
    <property type="component" value="Chromosome 9_10L"/>
</dbReference>
<evidence type="ECO:0000313" key="1">
    <source>
        <dbReference type="Proteomes" id="UP000186698"/>
    </source>
</evidence>
<proteinExistence type="predicted"/>
<dbReference type="KEGG" id="xla:108701852"/>
<keyword evidence="1" id="KW-1185">Reference proteome</keyword>
<reference evidence="2" key="1">
    <citation type="submission" date="2025-08" db="UniProtKB">
        <authorList>
            <consortium name="RefSeq"/>
        </authorList>
    </citation>
    <scope>IDENTIFICATION</scope>
    <source>
        <strain evidence="2">J_2021</strain>
        <tissue evidence="2">Erythrocytes</tissue>
    </source>
</reference>
<dbReference type="AlphaFoldDB" id="A0A1L8EWJ2"/>
<gene>
    <name evidence="2" type="primary">LOC108701852</name>
</gene>
<sequence>MVILSEQVPDDDSFCKPSLPLGSSGELHINPQCTRLDTHICSLSSYSERLSYIPNSYFLCKEQDLEQALPISYNSYSLGVEGQWICSTDLLQDSSYKRRPRLLPHSIKMYTFIPHDTNGLHETSVPALPGDPFHSPQKKNIKRHFMLRYLHPKKRALQAYLWKHKSSNSFTF</sequence>
<organism evidence="1 2">
    <name type="scientific">Xenopus laevis</name>
    <name type="common">African clawed frog</name>
    <dbReference type="NCBI Taxonomy" id="8355"/>
    <lineage>
        <taxon>Eukaryota</taxon>
        <taxon>Metazoa</taxon>
        <taxon>Chordata</taxon>
        <taxon>Craniata</taxon>
        <taxon>Vertebrata</taxon>
        <taxon>Euteleostomi</taxon>
        <taxon>Amphibia</taxon>
        <taxon>Batrachia</taxon>
        <taxon>Anura</taxon>
        <taxon>Pipoidea</taxon>
        <taxon>Pipidae</taxon>
        <taxon>Xenopodinae</taxon>
        <taxon>Xenopus</taxon>
        <taxon>Xenopus</taxon>
    </lineage>
</organism>